<dbReference type="RefSeq" id="WP_315625294.1">
    <property type="nucleotide sequence ID" value="NZ_JAUHMF010000002.1"/>
</dbReference>
<evidence type="ECO:0000313" key="8">
    <source>
        <dbReference type="Proteomes" id="UP001254165"/>
    </source>
</evidence>
<comment type="subcellular location">
    <subcellularLocation>
        <location evidence="1">Cell membrane</location>
        <topology evidence="1">Multi-pass membrane protein</topology>
    </subcellularLocation>
</comment>
<gene>
    <name evidence="7" type="ORF">QYE77_10145</name>
</gene>
<dbReference type="Pfam" id="PF02653">
    <property type="entry name" value="BPD_transp_2"/>
    <property type="match status" value="1"/>
</dbReference>
<keyword evidence="3 6" id="KW-0812">Transmembrane</keyword>
<keyword evidence="8" id="KW-1185">Reference proteome</keyword>
<protein>
    <submittedName>
        <fullName evidence="7">ABC transporter permease</fullName>
    </submittedName>
</protein>
<keyword evidence="4 6" id="KW-1133">Transmembrane helix</keyword>
<dbReference type="Proteomes" id="UP001254165">
    <property type="component" value="Unassembled WGS sequence"/>
</dbReference>
<feature type="transmembrane region" description="Helical" evidence="6">
    <location>
        <begin position="47"/>
        <end position="66"/>
    </location>
</feature>
<name>A0ABU3NP64_9CHLR</name>
<organism evidence="7 8">
    <name type="scientific">Thermanaerothrix solaris</name>
    <dbReference type="NCBI Taxonomy" id="3058434"/>
    <lineage>
        <taxon>Bacteria</taxon>
        <taxon>Bacillati</taxon>
        <taxon>Chloroflexota</taxon>
        <taxon>Anaerolineae</taxon>
        <taxon>Anaerolineales</taxon>
        <taxon>Anaerolineaceae</taxon>
        <taxon>Thermanaerothrix</taxon>
    </lineage>
</organism>
<feature type="transmembrane region" description="Helical" evidence="6">
    <location>
        <begin position="20"/>
        <end position="40"/>
    </location>
</feature>
<proteinExistence type="predicted"/>
<feature type="transmembrane region" description="Helical" evidence="6">
    <location>
        <begin position="164"/>
        <end position="185"/>
    </location>
</feature>
<evidence type="ECO:0000313" key="7">
    <source>
        <dbReference type="EMBL" id="MDT8898631.1"/>
    </source>
</evidence>
<feature type="transmembrane region" description="Helical" evidence="6">
    <location>
        <begin position="295"/>
        <end position="315"/>
    </location>
</feature>
<evidence type="ECO:0000256" key="4">
    <source>
        <dbReference type="ARBA" id="ARBA00022989"/>
    </source>
</evidence>
<evidence type="ECO:0000256" key="3">
    <source>
        <dbReference type="ARBA" id="ARBA00022692"/>
    </source>
</evidence>
<comment type="caution">
    <text evidence="7">The sequence shown here is derived from an EMBL/GenBank/DDBJ whole genome shotgun (WGS) entry which is preliminary data.</text>
</comment>
<accession>A0ABU3NP64</accession>
<reference evidence="7 8" key="1">
    <citation type="submission" date="2023-07" db="EMBL/GenBank/DDBJ databases">
        <title>Novel species of Thermanaerothrix with wide hydrolytic capabilities.</title>
        <authorList>
            <person name="Zayulina K.S."/>
            <person name="Podosokorskaya O.A."/>
            <person name="Elcheninov A.G."/>
        </authorList>
    </citation>
    <scope>NUCLEOTIDE SEQUENCE [LARGE SCALE GENOMIC DNA]</scope>
    <source>
        <strain evidence="7 8">4228-RoL</strain>
    </source>
</reference>
<feature type="transmembrane region" description="Helical" evidence="6">
    <location>
        <begin position="126"/>
        <end position="143"/>
    </location>
</feature>
<dbReference type="PANTHER" id="PTHR32196">
    <property type="entry name" value="ABC TRANSPORTER PERMEASE PROTEIN YPHD-RELATED-RELATED"/>
    <property type="match status" value="1"/>
</dbReference>
<dbReference type="PANTHER" id="PTHR32196:SF72">
    <property type="entry name" value="RIBOSE IMPORT PERMEASE PROTEIN RBSC"/>
    <property type="match status" value="1"/>
</dbReference>
<keyword evidence="5 6" id="KW-0472">Membrane</keyword>
<evidence type="ECO:0000256" key="6">
    <source>
        <dbReference type="SAM" id="Phobius"/>
    </source>
</evidence>
<feature type="transmembrane region" description="Helical" evidence="6">
    <location>
        <begin position="250"/>
        <end position="283"/>
    </location>
</feature>
<dbReference type="EMBL" id="JAUHMF010000002">
    <property type="protein sequence ID" value="MDT8898631.1"/>
    <property type="molecule type" value="Genomic_DNA"/>
</dbReference>
<sequence>MSQPLNHAPGLGEFLRRNSTYAILVAIGVGFAILSPDFLTLNNLLTVALQSTLVALAAMGMTLTIITGGIDLSVGSVAALSGALAAGLATRGGLGTYPGLLIGLLAGAGIGLLNGAMIVWGRIPPFVATLATMAIARGLTLVYTQGRPIAGLDRAFTFWGSDSLLGVPLPVWVLLVVAVLIHLLLSQTALGLHIYAVGGGEETTRLAGVSVGMVKLCVYIISGATAALSGLILTARLWSAQPNIGVGLELDAIAAAVLGGSSLAGGVGSIPGTLAGAFIIGVLSNGLNLLEVPSYNQQVIKGLVFILAVTLDYFIKQRRSPKLRRVTPQEKTSEGA</sequence>
<evidence type="ECO:0000256" key="5">
    <source>
        <dbReference type="ARBA" id="ARBA00023136"/>
    </source>
</evidence>
<dbReference type="InterPro" id="IPR001851">
    <property type="entry name" value="ABC_transp_permease"/>
</dbReference>
<evidence type="ECO:0000256" key="2">
    <source>
        <dbReference type="ARBA" id="ARBA00022475"/>
    </source>
</evidence>
<feature type="transmembrane region" description="Helical" evidence="6">
    <location>
        <begin position="97"/>
        <end position="120"/>
    </location>
</feature>
<evidence type="ECO:0000256" key="1">
    <source>
        <dbReference type="ARBA" id="ARBA00004651"/>
    </source>
</evidence>
<dbReference type="CDD" id="cd06579">
    <property type="entry name" value="TM_PBP1_transp_AraH_like"/>
    <property type="match status" value="1"/>
</dbReference>
<keyword evidence="2" id="KW-1003">Cell membrane</keyword>
<feature type="transmembrane region" description="Helical" evidence="6">
    <location>
        <begin position="218"/>
        <end position="238"/>
    </location>
</feature>